<evidence type="ECO:0000313" key="3">
    <source>
        <dbReference type="Proteomes" id="UP001458880"/>
    </source>
</evidence>
<dbReference type="Proteomes" id="UP001458880">
    <property type="component" value="Unassembled WGS sequence"/>
</dbReference>
<dbReference type="EMBL" id="JASPKY010000162">
    <property type="protein sequence ID" value="KAK9729237.1"/>
    <property type="molecule type" value="Genomic_DNA"/>
</dbReference>
<feature type="region of interest" description="Disordered" evidence="1">
    <location>
        <begin position="72"/>
        <end position="137"/>
    </location>
</feature>
<gene>
    <name evidence="2" type="ORF">QE152_g16011</name>
</gene>
<reference evidence="2 3" key="1">
    <citation type="journal article" date="2024" name="BMC Genomics">
        <title>De novo assembly and annotation of Popillia japonica's genome with initial clues to its potential as an invasive pest.</title>
        <authorList>
            <person name="Cucini C."/>
            <person name="Boschi S."/>
            <person name="Funari R."/>
            <person name="Cardaioli E."/>
            <person name="Iannotti N."/>
            <person name="Marturano G."/>
            <person name="Paoli F."/>
            <person name="Bruttini M."/>
            <person name="Carapelli A."/>
            <person name="Frati F."/>
            <person name="Nardi F."/>
        </authorList>
    </citation>
    <scope>NUCLEOTIDE SEQUENCE [LARGE SCALE GENOMIC DNA]</scope>
    <source>
        <strain evidence="2">DMR45628</strain>
    </source>
</reference>
<accession>A0AAW1L5Y4</accession>
<feature type="compositionally biased region" description="Basic and acidic residues" evidence="1">
    <location>
        <begin position="81"/>
        <end position="100"/>
    </location>
</feature>
<dbReference type="AlphaFoldDB" id="A0AAW1L5Y4"/>
<proteinExistence type="predicted"/>
<protein>
    <submittedName>
        <fullName evidence="2">Uncharacterized protein</fullName>
    </submittedName>
</protein>
<name>A0AAW1L5Y4_POPJA</name>
<evidence type="ECO:0000256" key="1">
    <source>
        <dbReference type="SAM" id="MobiDB-lite"/>
    </source>
</evidence>
<sequence>MSSKIPEILLRNAVTMFVDDEYVNIRRNKEQQQIQSCVEYTQQNKFSRSKSLKESFKITFKRSSIITRSFTRSKSSECASEDERQSVLDRRAASADDARFSAKPVPTPLVVEDPPSSENGSDLDDVKYHNNPALLDG</sequence>
<evidence type="ECO:0000313" key="2">
    <source>
        <dbReference type="EMBL" id="KAK9729237.1"/>
    </source>
</evidence>
<comment type="caution">
    <text evidence="2">The sequence shown here is derived from an EMBL/GenBank/DDBJ whole genome shotgun (WGS) entry which is preliminary data.</text>
</comment>
<organism evidence="2 3">
    <name type="scientific">Popillia japonica</name>
    <name type="common">Japanese beetle</name>
    <dbReference type="NCBI Taxonomy" id="7064"/>
    <lineage>
        <taxon>Eukaryota</taxon>
        <taxon>Metazoa</taxon>
        <taxon>Ecdysozoa</taxon>
        <taxon>Arthropoda</taxon>
        <taxon>Hexapoda</taxon>
        <taxon>Insecta</taxon>
        <taxon>Pterygota</taxon>
        <taxon>Neoptera</taxon>
        <taxon>Endopterygota</taxon>
        <taxon>Coleoptera</taxon>
        <taxon>Polyphaga</taxon>
        <taxon>Scarabaeiformia</taxon>
        <taxon>Scarabaeidae</taxon>
        <taxon>Rutelinae</taxon>
        <taxon>Popillia</taxon>
    </lineage>
</organism>
<keyword evidence="3" id="KW-1185">Reference proteome</keyword>